<gene>
    <name evidence="7" type="ORF">SR858_03495</name>
</gene>
<sequence>MSTEQLYMLLAGIVIIGLSTLYVGIYNSIQRLINVIPEVASNITVLAQKRKDLISKLLSIVDSYGLHESGIATRVAAEFSGSQMSGGGATSVVARLASLRMAFPELKANGLYSSLMDELANVETQIADRRERYNSTVRAYNTMLAQFPNNILLKPLSLRPKQFLTDQELSS</sequence>
<feature type="transmembrane region" description="Helical" evidence="6">
    <location>
        <begin position="6"/>
        <end position="25"/>
    </location>
</feature>
<organism evidence="7 8">
    <name type="scientific">Duganella zoogloeoides</name>
    <dbReference type="NCBI Taxonomy" id="75659"/>
    <lineage>
        <taxon>Bacteria</taxon>
        <taxon>Pseudomonadati</taxon>
        <taxon>Pseudomonadota</taxon>
        <taxon>Betaproteobacteria</taxon>
        <taxon>Burkholderiales</taxon>
        <taxon>Oxalobacteraceae</taxon>
        <taxon>Telluria group</taxon>
        <taxon>Duganella</taxon>
    </lineage>
</organism>
<dbReference type="InterPro" id="IPR007156">
    <property type="entry name" value="MamQ_LemA"/>
</dbReference>
<dbReference type="Proteomes" id="UP001326110">
    <property type="component" value="Chromosome"/>
</dbReference>
<proteinExistence type="inferred from homology"/>
<dbReference type="EMBL" id="CP140152">
    <property type="protein sequence ID" value="WQH05415.1"/>
    <property type="molecule type" value="Genomic_DNA"/>
</dbReference>
<name>A0ABZ0Y057_9BURK</name>
<evidence type="ECO:0000313" key="8">
    <source>
        <dbReference type="Proteomes" id="UP001326110"/>
    </source>
</evidence>
<dbReference type="InterPro" id="IPR023353">
    <property type="entry name" value="LemA-like_dom_sf"/>
</dbReference>
<evidence type="ECO:0000256" key="5">
    <source>
        <dbReference type="ARBA" id="ARBA00023136"/>
    </source>
</evidence>
<reference evidence="7 8" key="1">
    <citation type="submission" date="2023-11" db="EMBL/GenBank/DDBJ databases">
        <title>MicrobeMod: A computational toolkit for identifying prokaryotic methylation and restriction-modification with nanopore sequencing.</title>
        <authorList>
            <person name="Crits-Christoph A."/>
            <person name="Kang S.C."/>
            <person name="Lee H."/>
            <person name="Ostrov N."/>
        </authorList>
    </citation>
    <scope>NUCLEOTIDE SEQUENCE [LARGE SCALE GENOMIC DNA]</scope>
    <source>
        <strain evidence="7 8">ATCC 25935</strain>
    </source>
</reference>
<keyword evidence="4 6" id="KW-1133">Transmembrane helix</keyword>
<evidence type="ECO:0000256" key="6">
    <source>
        <dbReference type="SAM" id="Phobius"/>
    </source>
</evidence>
<evidence type="ECO:0000256" key="3">
    <source>
        <dbReference type="ARBA" id="ARBA00022692"/>
    </source>
</evidence>
<evidence type="ECO:0000256" key="1">
    <source>
        <dbReference type="ARBA" id="ARBA00004167"/>
    </source>
</evidence>
<dbReference type="Gene3D" id="1.20.1440.20">
    <property type="entry name" value="LemA-like domain"/>
    <property type="match status" value="1"/>
</dbReference>
<evidence type="ECO:0000256" key="4">
    <source>
        <dbReference type="ARBA" id="ARBA00022989"/>
    </source>
</evidence>
<protein>
    <submittedName>
        <fullName evidence="7">LemA family protein</fullName>
    </submittedName>
</protein>
<keyword evidence="8" id="KW-1185">Reference proteome</keyword>
<dbReference type="PANTHER" id="PTHR34478">
    <property type="entry name" value="PROTEIN LEMA"/>
    <property type="match status" value="1"/>
</dbReference>
<comment type="subcellular location">
    <subcellularLocation>
        <location evidence="1">Membrane</location>
        <topology evidence="1">Single-pass membrane protein</topology>
    </subcellularLocation>
</comment>
<comment type="similarity">
    <text evidence="2">Belongs to the LemA family.</text>
</comment>
<dbReference type="Pfam" id="PF04011">
    <property type="entry name" value="LemA"/>
    <property type="match status" value="1"/>
</dbReference>
<keyword evidence="3 6" id="KW-0812">Transmembrane</keyword>
<evidence type="ECO:0000256" key="2">
    <source>
        <dbReference type="ARBA" id="ARBA00008854"/>
    </source>
</evidence>
<evidence type="ECO:0000313" key="7">
    <source>
        <dbReference type="EMBL" id="WQH05415.1"/>
    </source>
</evidence>
<dbReference type="PANTHER" id="PTHR34478:SF1">
    <property type="entry name" value="PROTEIN LEMA"/>
    <property type="match status" value="1"/>
</dbReference>
<dbReference type="SUPFAM" id="SSF140478">
    <property type="entry name" value="LemA-like"/>
    <property type="match status" value="1"/>
</dbReference>
<keyword evidence="5 6" id="KW-0472">Membrane</keyword>
<dbReference type="RefSeq" id="WP_322534401.1">
    <property type="nucleotide sequence ID" value="NZ_CP140152.1"/>
</dbReference>
<accession>A0ABZ0Y057</accession>